<sequence length="4477" mass="506227">MAHQENDQGPSGLCDQGIISTERFVKSIYCIVRRWQSYGQRRPSLTAVLRRILEGYPDGGQILKELIQNADDACATEVKFLFDSRDNAYGNSTLVNQDLSRFQGPALYVYNNGRFRDKDWHGIEGIMQGNKRLDPLSAGRFGVGFNSVYHITGDGTHIAFLDPQETFFGTGETGRRFNLSEPLLEQYPDQFSPYENVLGCKISSGVFDGTLFRLPLRKWPSRVSVKPYTASKVKALFESFISEAALILLFLKNVESISIYETMWNEGEKLIFSIRIQDSLTASIKAMKAKFIEVALNPLRYPYEMTYEVTVEEIRPGRDIKEHKYMILNRVGSESQKLKDLAKHLHLFPWAGVAAPLDNLSTKVPPTGRVFCFLPLPPESDCRTGLTVHIHGTFGVSDNRRNLKWPGSECQNDDFAMWNNLLLEEVISVAYANLLVNLTQSQYPCDQILQVVSAILPDLERVQGHWKQILEPFFRQLADKAVFWTKAEGGKWIMLQDALLNRLARSPSKTRPEVRAAVVKVLLLANQPVVTLPGDHIFVTLPDHALKAMDEYLLCHVTSVQEITPSFVRSVLKGEKSMRKDGSTKLSNGLIYSERDNNDNYNVENEIANQESLRKTSQVKCDWSVLDRDEKICLLEFLMKDGAISEMAGLPLLPLADNTFTIFYPNALSANPEAAVFLASRLHPQSLVPGSAHRFLDERISEGILEVLRSVAVNAEKQNTNVVAPTQLVLLAPILVPQLLKQALPERWKGPEIVVSWDPRGNEAPEAWLKQLWSWLRTEFPTDLSAFEGVPLIPLTTLRSEAGSLIKLKKTHNVVQGSSHFASLPRNVSSALQKAGCIVLSHVPVFCDHLDLRQYLESPTPSGVIKVLASVLDNEGVASIKRCTSDEKRCIRAFLSSLRNPSDDEVLTLMALPIFEAISGTFTAVQPDGPLRGEKLDVAPPRFKLPDDVVVPESHLILSAGDDDSYQLLRRLPIRVLNMSDFLIEKVFPFIEAGTFYSRNQVANLMVWVLQRLPVLSSDNRAFPEHLKTLRFIPISKGKFQAPCELFDPEDETLKKLFEGEPSAFPSQEFSTTHALSLLRVFLGMRRSGSLEGKDVLKIAKQISAMSTENAPKRAQALMTFLNENTSLLDSKVGTDQPGVAVDLASALSTLPWIPSSTEPPVKYPSTMPWYSSDEILHSASEMRDVDAANLVGSTMPIMQGDIDSKLKRAFGWDKPPPTSHVIKQLKAASEVWISSQKRPSEVEILKFRTMLREIYDRLSVPEALPETTAFINSSQDWSWVWYGSGFALPKCVAFQSTCPINLKPYIFYVSEDFRNYSPLFKACGVQENFGEERITEVLALVKESYLKGTKNEGIVKRDLHLCREILHHITRNGDPLPEELREKVLVPVQSTDGQLRLELCNDVYYYDSDWLKLRGGDDVTFTNVIHESISTHTAQLLGVQPLSRSLAMVEAFGFEQSEPREPVNIRLRNILREYKDGLSVLKELIQNAEEAGANEVKFLVDWRENPHQRVLSKGMSEAQGPALWVYNDAVFTDKDFENIKMLASTTTTGSAKRGRPGIGFCSVFNITDIPSFISREFIVMFDPQTTYLGNVIKDKTRPGIRLNLKENSRAVAAFSDQFSPYNKIFGCSILEQGKEFFYNGTLFRLPFRTLSQAQTSVISGNCYDESNISKLLGIFREHASSLLLFLRNVKRISVHEIKASDHSVDSPEMVFQIDRGTIEVIPRNEPILSRSYSHSISEFTGSPLRQSSSVIALKSSTSPNKMFNTAAPQSSNEVWLTSFCSGHSLSVELAASAEGQLNGLVSQAGVASLLSSQGFREGLWKPEPVSGEAFSSLPLSMETGLPVHVNGCFAVTNNRRGLWEESNPDQKSDRKSDKPFEALWNKVLLEDAASTAYVQLLKDMVRLIIEGKVAEFDFQEVWPDPDKIPSKLWRMLANRVYQGISESEVPLMQGSTVWVQPNKAVFLDEKLSELSGCKAVAELSEYQIVELKPFARKAFIKAGLSNVLTQQTLTVERFLQEAFLPNIKEIPTGTRDQIVCFVLDEYSSGSTNLGELIEKFCCIPAGDEGQSLLTSRQLIDPEGAAAGMYSAQDNRFPFGEDYRKRFAALRNLGMVKDMLPWEAICERIESVAKLAKNNREHALQRIQNIISYLNTYLSKMIDPTRQQKEAMRSYKFLPALNHPEGYCLPWKGAPKALKRGITLLSADELYPAKYVYLLGTIKPILDESTKTGCGEMKPEVARLFGIQKHEPALEDVLFQLSSAVQCTRKKTPINVECIQEICLVIYRYLQLLLTTSQRDAVLEVLSEKPWVFVSSKFVASNQVAFSWTGHGAPFLYQLPQEFTNKFRILFEAAGIRETFTADDYIDALFALRERKQEERLTEVEFKTTKTFLDEIAHMDQDLVNSFQNHLPMPDQDRVLRPVGELVVNDAPWLEDVEFAHVLHPDIPTHLAHRLGAQTMRDVTLSKYSHGLGKPLSQKEPLTERIRNALSSYPRDEGILKEMLQSADDAKATEFHVIYDPRQHNKKRVLSEGWKDLQGPAICVYNDCPFTEERMESFQQIGRTAKSEESDKAFGFNTIYHLTDCPSFITDNSTICILDPHATHAPDVTRETPGRILQPLDDEFRENFVDVFKGYLEDFFNLEGATMLRFPLRTKINAEKSEISKLSFEDVDVDNLLKTFEHDVKDSLLFLNSVRKVTISRIENGRLVKKYQASATLPDESEEQLQTLSSEVIRSKGVPTADISYFGVTYKLVISDSERSTEEWLVHQCLGAKEYVAAPLVPDGRALGFLPRAGVAAKVSVQEDVLGQHVLRALQEPFTDKTCRAFSSLPLHVETRLPVQVSGQFALDVARRKLCDDEKKDCRSRWNEFMKTEVIAPAYVHLLMSARHKITGIQEGNPWFFNTRSGVKSGLSWYHSLFPDPHSVHSDWKELSLAVFRCLENANCPVIPVIHGQEAPSSNPSTPRSPVSPSHRFSDDVATITCRWLPPTSEDEENSCYFSVPDLEINELLIKTGFPIAYSPAKVLEDFKFAGVTVKSVNPEVVLTFMKSSRSKVGMLPCLIKNSALGDIATLKALITYCMQCDNIVSRLHGLPMLLTEDDVLRRFDIATPVFYTPFADLLPIHKDLFLHSEFVEFFSAAGEKTMVQTGIFKRFDTKSLGPYVNHLLPPSWCAAKTHVQWAPSSKKPSRDWMTLLWQLIHKTFFDRQSSFSDDDDCTETLRPLEDWPIVPTNQGTLVSVNMGKTVFDFTSRDFSEDKLVVVLRKLGCPEVDFSMLPGLKVDNLSQVLSSYLAKAHSRIDVISVLEHLMKDNELTVSLNENEILVLFKFLQEDVTTVYSHKSLLRSMPFFQTLHGKFVSLLNYSSAHVLELPECIPLKDIELRVEMEGCVLLRAVRELEPFYKAVDIFRVSQSEVFVKYILPNLDALKDEDRQSVLGFIRDSLLVTTNNPNERSVIIDTLIDTNILPDKSGELCPASRFHDPANEVFKSMLSEDSFPPGDYASEAWLPLLRQIGLKKAVTQQDFIEYSESVASSAETDPSNDELRAKSKALVQCLLEEEILRDACFLHLISQIKFVSPEIASENLRNLHTQFECQSKDDSPPFIAFHGSISQECERFLWSTAPLLPSWALPQKGENQRMLVDNLGIEVAPPLEKVIKHLENLSLQFKGNVNKDTPKDQRELLHDIIYAILSFFKTEASCTETEASERCSKSCLAIGNILQKIPCIPVEEGRVFVEGDQLAFETLTEMPPFLYKVPREYGHFEHVLKRLGAEEKPTPLQFAKVLERLKEVCEDKPMEPNEQKVARLAAQGFFTTVSLLVKEQRESTVTALLSKINDLYLPTKEGYLKLSNELIFYDCPSFERRARDFSGDFMDIAREGELTADRLAYLLNLLPTRLRVRTIQSILREEIHPFSREKHCIADSGEEQCPFIARYRNVLLSPKLINGILRVIRHQRQTANIPQEVRDQVLVLSTMQISCMGALDTHLVQLETNTPIKNSKEVQDCFLEEQDNKWELFIKHGTDENPLHIQLCFLINRLIGNHVEKEIYLQAMLACRVPEDILPSLDRCGVAQDLLSSDKRTTDPSLGSEIPVMYHYLLRQDFEYFFRKGEIVGYERERVLEDGSINDREPFYVYAKVIRKASSSPSNSDSEQDPGKFDFQARYRIDVGEPKLLEVSVLDLYKFDRTGVDPTVPLKLSDLKDIVIFTGDPDDDRLRASTRNDRLETAKKAVKDALWEAWKLKDVKRKKVMKRLFLRWHPDKNPGSDIATEVMKFLLSEIDRLERIFPSKEKKAKKEKEKKEKTEESSSTFNDLFEQWSKRAHQERQTYNTFKRQNTSASSANSGNPQRKEARRWMKQARDDLAAAKHLVKQEPNFYGLVCFLCQQAAEKSFKSALYAACGIAESQLETHDVLNLAYEITELDNSPPEIALLAAKLKNYYEKTRYPHFHHGDVIPSEVFTSENAHEALSVSESILDQIGKFINENFAEV</sequence>
<dbReference type="SMART" id="SM00748">
    <property type="entry name" value="HEPN"/>
    <property type="match status" value="1"/>
</dbReference>
<dbReference type="GO" id="GO:0030544">
    <property type="term" value="F:Hsp70 protein binding"/>
    <property type="evidence" value="ECO:0000318"/>
    <property type="project" value="GO_Central"/>
</dbReference>
<dbReference type="OMA" id="CIPVEEG"/>
<dbReference type="EMBL" id="DS469548">
    <property type="protein sequence ID" value="EDO44112.1"/>
    <property type="molecule type" value="Genomic_DNA"/>
</dbReference>
<reference evidence="3 4" key="1">
    <citation type="journal article" date="2007" name="Science">
        <title>Sea anemone genome reveals ancestral eumetazoan gene repertoire and genomic organization.</title>
        <authorList>
            <person name="Putnam N.H."/>
            <person name="Srivastava M."/>
            <person name="Hellsten U."/>
            <person name="Dirks B."/>
            <person name="Chapman J."/>
            <person name="Salamov A."/>
            <person name="Terry A."/>
            <person name="Shapiro H."/>
            <person name="Lindquist E."/>
            <person name="Kapitonov V.V."/>
            <person name="Jurka J."/>
            <person name="Genikhovich G."/>
            <person name="Grigoriev I.V."/>
            <person name="Lucas S.M."/>
            <person name="Steele R.E."/>
            <person name="Finnerty J.R."/>
            <person name="Technau U."/>
            <person name="Martindale M.Q."/>
            <person name="Rokhsar D.S."/>
        </authorList>
    </citation>
    <scope>NUCLEOTIDE SEQUENCE [LARGE SCALE GENOMIC DNA]</scope>
    <source>
        <strain evidence="4">CH2 X CH6</strain>
    </source>
</reference>
<dbReference type="NCBIfam" id="NF047352">
    <property type="entry name" value="P_loop_sacsin"/>
    <property type="match status" value="1"/>
</dbReference>
<feature type="domain" description="HEPN" evidence="2">
    <location>
        <begin position="4344"/>
        <end position="4462"/>
    </location>
</feature>
<feature type="region of interest" description="Disordered" evidence="1">
    <location>
        <begin position="2948"/>
        <end position="2969"/>
    </location>
</feature>
<gene>
    <name evidence="3" type="ORF">NEMVEDRAFT_v1g241256</name>
</gene>
<protein>
    <recommendedName>
        <fullName evidence="2">HEPN domain-containing protein</fullName>
    </recommendedName>
</protein>
<dbReference type="Proteomes" id="UP000001593">
    <property type="component" value="Unassembled WGS sequence"/>
</dbReference>
<dbReference type="SUPFAM" id="SSF55874">
    <property type="entry name" value="ATPase domain of HSP90 chaperone/DNA topoisomerase II/histidine kinase"/>
    <property type="match status" value="2"/>
</dbReference>
<evidence type="ECO:0000259" key="2">
    <source>
        <dbReference type="PROSITE" id="PS50910"/>
    </source>
</evidence>
<dbReference type="CDD" id="cd06257">
    <property type="entry name" value="DnaJ"/>
    <property type="match status" value="1"/>
</dbReference>
<organism evidence="3 4">
    <name type="scientific">Nematostella vectensis</name>
    <name type="common">Starlet sea anemone</name>
    <dbReference type="NCBI Taxonomy" id="45351"/>
    <lineage>
        <taxon>Eukaryota</taxon>
        <taxon>Metazoa</taxon>
        <taxon>Cnidaria</taxon>
        <taxon>Anthozoa</taxon>
        <taxon>Hexacorallia</taxon>
        <taxon>Actiniaria</taxon>
        <taxon>Edwardsiidae</taxon>
        <taxon>Nematostella</taxon>
    </lineage>
</organism>
<dbReference type="SUPFAM" id="SSF81593">
    <property type="entry name" value="Nucleotidyltransferase substrate binding subunit/domain"/>
    <property type="match status" value="1"/>
</dbReference>
<evidence type="ECO:0000313" key="3">
    <source>
        <dbReference type="EMBL" id="EDO44112.1"/>
    </source>
</evidence>
<dbReference type="InterPro" id="IPR052972">
    <property type="entry name" value="Sacsin_chaperone_reg"/>
</dbReference>
<dbReference type="Gene3D" id="1.10.287.110">
    <property type="entry name" value="DnaJ domain"/>
    <property type="match status" value="1"/>
</dbReference>
<dbReference type="InterPro" id="IPR058210">
    <property type="entry name" value="SACS/Nov_dom"/>
</dbReference>
<dbReference type="PANTHER" id="PTHR15600">
    <property type="entry name" value="SACSIN"/>
    <property type="match status" value="1"/>
</dbReference>
<dbReference type="HOGENOM" id="CLU_000100_0_0_1"/>
<dbReference type="InterPro" id="IPR036869">
    <property type="entry name" value="J_dom_sf"/>
</dbReference>
<accession>A7RWZ6</accession>
<dbReference type="eggNOG" id="ENOG502QQPY">
    <property type="taxonomic scope" value="Eukaryota"/>
</dbReference>
<dbReference type="InterPro" id="IPR036890">
    <property type="entry name" value="HATPase_C_sf"/>
</dbReference>
<dbReference type="InParanoid" id="A7RWZ6"/>
<dbReference type="InterPro" id="IPR007842">
    <property type="entry name" value="HEPN_dom"/>
</dbReference>
<keyword evidence="4" id="KW-1185">Reference proteome</keyword>
<dbReference type="Pfam" id="PF05168">
    <property type="entry name" value="HEPN"/>
    <property type="match status" value="1"/>
</dbReference>
<dbReference type="InterPro" id="IPR001623">
    <property type="entry name" value="DnaJ_domain"/>
</dbReference>
<dbReference type="STRING" id="45351.A7RWZ6"/>
<dbReference type="PROSITE" id="PS50910">
    <property type="entry name" value="HEPN"/>
    <property type="match status" value="1"/>
</dbReference>
<dbReference type="Gene3D" id="1.20.120.330">
    <property type="entry name" value="Nucleotidyltransferases domain 2"/>
    <property type="match status" value="1"/>
</dbReference>
<dbReference type="PANTHER" id="PTHR15600:SF42">
    <property type="entry name" value="SACSIN"/>
    <property type="match status" value="1"/>
</dbReference>
<evidence type="ECO:0000256" key="1">
    <source>
        <dbReference type="SAM" id="MobiDB-lite"/>
    </source>
</evidence>
<evidence type="ECO:0000313" key="4">
    <source>
        <dbReference type="Proteomes" id="UP000001593"/>
    </source>
</evidence>
<feature type="region of interest" description="Disordered" evidence="1">
    <location>
        <begin position="4314"/>
        <end position="4342"/>
    </location>
</feature>
<feature type="compositionally biased region" description="Polar residues" evidence="1">
    <location>
        <begin position="2951"/>
        <end position="2964"/>
    </location>
</feature>
<dbReference type="Pfam" id="PF25794">
    <property type="entry name" value="SACS"/>
    <property type="match status" value="3"/>
</dbReference>
<name>A7RWZ6_NEMVE</name>
<proteinExistence type="predicted"/>
<feature type="compositionally biased region" description="Polar residues" evidence="1">
    <location>
        <begin position="4315"/>
        <end position="4335"/>
    </location>
</feature>
<dbReference type="PhylomeDB" id="A7RWZ6"/>